<sequence>MVGFPIFISQYFWSASIAGLLAFLSLFYYLSVLITKTRNTKTNNKKLTDPKLSSVPLPEVAGAWPIIGHLPQLVGPKPLCKILGDMSDKYGSIFMVRFGMYPTLVVSSWELSKECFTTNDRCLANRPPSAAGKYLTSALFCFSSYGPYWREIRKICTLQILSRRRLELLKHIPYSEIDNCIRRLHGRWMKTPNQMKQSCAAAASIKVDMRQLFGELTMKCSVEDDDNDENYPTDHNKDIAEGQKLHETITEFTKLAGVSVASDVLPFLGRLDIDGNKKHMRRIAKEMDLVADKWLEEHKQERRSQTLSSTAPRSNHDDNDFMDVLLSVLSEERDELFDSYSQETVIKATCLKSKPNYWGSKEYTSILQYFWSASIAGLLAFLSLFYYLSVLITRTRNILTDPTLSSVPPPEVAGAWPIVGHLPQLVGPKPLCKILGDMSDKYGSIFMVRFGMYPTLVVSSWELSRECFTTNDRCLANRPPSAAGKYLSYALFCFSSYGPYWREIRKICTLHLLSHRRLQLLKHVPYSEIDNCIRRLHRHWMKTPNQMKQSRAAAASIKVDMSQLIGESTMNAVLKIVIGKSLLLKDDDNENYPNDYHNKDTAEGQKLHETITEFTKLTGVSVASDVLPFIGRLDIDGNKKHMKRVAKEMDLVAEKWLEEHRQGRRSQNSPNHNDNDFMDVLLSVLDEETDELFVSYSWETVIKATCLQLIIAASDTTSLTLTWALSLLLNNPSVLTRAMNELDTKVSKERKVEERDIPDLVYLQAIIKETLRLYPVAPLSVPHEATEDCNVGGYEVRAGTSLLFNLWKLHRDPRVWSNALEFRPERFLQQLDGGAAANFDFRGQHFEYTPFG</sequence>
<evidence type="ECO:0000256" key="3">
    <source>
        <dbReference type="ARBA" id="ARBA00004913"/>
    </source>
</evidence>
<keyword evidence="13" id="KW-1185">Reference proteome</keyword>
<keyword evidence="8" id="KW-0560">Oxidoreductase</keyword>
<proteinExistence type="predicted"/>
<evidence type="ECO:0000256" key="7">
    <source>
        <dbReference type="ARBA" id="ARBA00022989"/>
    </source>
</evidence>
<dbReference type="SUPFAM" id="SSF48264">
    <property type="entry name" value="Cytochrome P450"/>
    <property type="match status" value="2"/>
</dbReference>
<dbReference type="FunFam" id="1.10.630.10:FF:000026">
    <property type="entry name" value="Cytochrome P450 82C4"/>
    <property type="match status" value="1"/>
</dbReference>
<evidence type="ECO:0000256" key="4">
    <source>
        <dbReference type="ARBA" id="ARBA00022617"/>
    </source>
</evidence>
<dbReference type="PANTHER" id="PTHR47947">
    <property type="entry name" value="CYTOCHROME P450 82C3-RELATED"/>
    <property type="match status" value="1"/>
</dbReference>
<organism evidence="12 13">
    <name type="scientific">Papaver somniferum</name>
    <name type="common">Opium poppy</name>
    <dbReference type="NCBI Taxonomy" id="3469"/>
    <lineage>
        <taxon>Eukaryota</taxon>
        <taxon>Viridiplantae</taxon>
        <taxon>Streptophyta</taxon>
        <taxon>Embryophyta</taxon>
        <taxon>Tracheophyta</taxon>
        <taxon>Spermatophyta</taxon>
        <taxon>Magnoliopsida</taxon>
        <taxon>Ranunculales</taxon>
        <taxon>Papaveraceae</taxon>
        <taxon>Papaveroideae</taxon>
        <taxon>Papaver</taxon>
    </lineage>
</organism>
<accession>A0A4Y7I7R0</accession>
<dbReference type="InterPro" id="IPR001128">
    <property type="entry name" value="Cyt_P450"/>
</dbReference>
<comment type="cofactor">
    <cofactor evidence="1">
        <name>heme</name>
        <dbReference type="ChEBI" id="CHEBI:30413"/>
    </cofactor>
</comment>
<keyword evidence="4" id="KW-0349">Heme</keyword>
<dbReference type="Gramene" id="RZC43548">
    <property type="protein sequence ID" value="RZC43548"/>
    <property type="gene ID" value="C5167_036498"/>
</dbReference>
<dbReference type="Proteomes" id="UP000316621">
    <property type="component" value="Chromosome 1"/>
</dbReference>
<evidence type="ECO:0000256" key="1">
    <source>
        <dbReference type="ARBA" id="ARBA00001971"/>
    </source>
</evidence>
<keyword evidence="6" id="KW-0479">Metal-binding</keyword>
<dbReference type="Gene3D" id="1.10.630.10">
    <property type="entry name" value="Cytochrome P450"/>
    <property type="match status" value="2"/>
</dbReference>
<evidence type="ECO:0000313" key="13">
    <source>
        <dbReference type="Proteomes" id="UP000316621"/>
    </source>
</evidence>
<feature type="transmembrane region" description="Helical" evidence="11">
    <location>
        <begin position="12"/>
        <end position="35"/>
    </location>
</feature>
<evidence type="ECO:0000256" key="11">
    <source>
        <dbReference type="SAM" id="Phobius"/>
    </source>
</evidence>
<protein>
    <recommendedName>
        <fullName evidence="14">Cytochrome P450</fullName>
    </recommendedName>
</protein>
<evidence type="ECO:0000256" key="10">
    <source>
        <dbReference type="ARBA" id="ARBA00023136"/>
    </source>
</evidence>
<evidence type="ECO:0000313" key="12">
    <source>
        <dbReference type="EMBL" id="RZC43548.1"/>
    </source>
</evidence>
<dbReference type="Pfam" id="PF00067">
    <property type="entry name" value="p450"/>
    <property type="match status" value="2"/>
</dbReference>
<keyword evidence="9" id="KW-0408">Iron</keyword>
<evidence type="ECO:0000256" key="6">
    <source>
        <dbReference type="ARBA" id="ARBA00022723"/>
    </source>
</evidence>
<name>A0A4Y7I7R0_PAPSO</name>
<evidence type="ECO:0000256" key="5">
    <source>
        <dbReference type="ARBA" id="ARBA00022692"/>
    </source>
</evidence>
<dbReference type="GO" id="GO:0016020">
    <property type="term" value="C:membrane"/>
    <property type="evidence" value="ECO:0007669"/>
    <property type="project" value="UniProtKB-SubCell"/>
</dbReference>
<dbReference type="GO" id="GO:0033075">
    <property type="term" value="P:isoquinoline alkaloid biosynthetic process"/>
    <property type="evidence" value="ECO:0007669"/>
    <property type="project" value="UniProtKB-ARBA"/>
</dbReference>
<dbReference type="EMBL" id="CM010715">
    <property type="protein sequence ID" value="RZC43548.1"/>
    <property type="molecule type" value="Genomic_DNA"/>
</dbReference>
<dbReference type="STRING" id="3469.A0A4Y7I7R0"/>
<comment type="pathway">
    <text evidence="3">Alkaloid biosynthesis.</text>
</comment>
<gene>
    <name evidence="12" type="ORF">C5167_036498</name>
</gene>
<evidence type="ECO:0008006" key="14">
    <source>
        <dbReference type="Google" id="ProtNLM"/>
    </source>
</evidence>
<evidence type="ECO:0000256" key="2">
    <source>
        <dbReference type="ARBA" id="ARBA00004167"/>
    </source>
</evidence>
<dbReference type="GO" id="GO:0004497">
    <property type="term" value="F:monooxygenase activity"/>
    <property type="evidence" value="ECO:0007669"/>
    <property type="project" value="InterPro"/>
</dbReference>
<dbReference type="AlphaFoldDB" id="A0A4Y7I7R0"/>
<evidence type="ECO:0000256" key="8">
    <source>
        <dbReference type="ARBA" id="ARBA00023002"/>
    </source>
</evidence>
<dbReference type="GO" id="GO:0020037">
    <property type="term" value="F:heme binding"/>
    <property type="evidence" value="ECO:0007669"/>
    <property type="project" value="InterPro"/>
</dbReference>
<dbReference type="GO" id="GO:0016705">
    <property type="term" value="F:oxidoreductase activity, acting on paired donors, with incorporation or reduction of molecular oxygen"/>
    <property type="evidence" value="ECO:0007669"/>
    <property type="project" value="InterPro"/>
</dbReference>
<keyword evidence="10 11" id="KW-0472">Membrane</keyword>
<comment type="subcellular location">
    <subcellularLocation>
        <location evidence="2">Membrane</location>
        <topology evidence="2">Single-pass membrane protein</topology>
    </subcellularLocation>
</comment>
<dbReference type="InterPro" id="IPR036396">
    <property type="entry name" value="Cyt_P450_sf"/>
</dbReference>
<dbReference type="InterPro" id="IPR050651">
    <property type="entry name" value="Plant_Cytochrome_P450_Monoox"/>
</dbReference>
<keyword evidence="5 11" id="KW-0812">Transmembrane</keyword>
<feature type="transmembrane region" description="Helical" evidence="11">
    <location>
        <begin position="369"/>
        <end position="388"/>
    </location>
</feature>
<reference evidence="12 13" key="1">
    <citation type="journal article" date="2018" name="Science">
        <title>The opium poppy genome and morphinan production.</title>
        <authorList>
            <person name="Guo L."/>
            <person name="Winzer T."/>
            <person name="Yang X."/>
            <person name="Li Y."/>
            <person name="Ning Z."/>
            <person name="He Z."/>
            <person name="Teodor R."/>
            <person name="Lu Y."/>
            <person name="Bowser T.A."/>
            <person name="Graham I.A."/>
            <person name="Ye K."/>
        </authorList>
    </citation>
    <scope>NUCLEOTIDE SEQUENCE [LARGE SCALE GENOMIC DNA]</scope>
    <source>
        <strain evidence="13">cv. HN1</strain>
        <tissue evidence="12">Leaves</tissue>
    </source>
</reference>
<keyword evidence="7 11" id="KW-1133">Transmembrane helix</keyword>
<dbReference type="PANTHER" id="PTHR47947:SF26">
    <property type="entry name" value="CYTOCHROME P450"/>
    <property type="match status" value="1"/>
</dbReference>
<dbReference type="PRINTS" id="PR00385">
    <property type="entry name" value="P450"/>
</dbReference>
<dbReference type="PRINTS" id="PR00463">
    <property type="entry name" value="EP450I"/>
</dbReference>
<dbReference type="GO" id="GO:0005506">
    <property type="term" value="F:iron ion binding"/>
    <property type="evidence" value="ECO:0007669"/>
    <property type="project" value="InterPro"/>
</dbReference>
<evidence type="ECO:0000256" key="9">
    <source>
        <dbReference type="ARBA" id="ARBA00023004"/>
    </source>
</evidence>
<dbReference type="InterPro" id="IPR002401">
    <property type="entry name" value="Cyt_P450_E_grp-I"/>
</dbReference>